<proteinExistence type="predicted"/>
<reference evidence="2 3" key="1">
    <citation type="journal article" date="2018" name="Mol. Plant">
        <title>The genome of Artemisia annua provides insight into the evolution of Asteraceae family and artemisinin biosynthesis.</title>
        <authorList>
            <person name="Shen Q."/>
            <person name="Zhang L."/>
            <person name="Liao Z."/>
            <person name="Wang S."/>
            <person name="Yan T."/>
            <person name="Shi P."/>
            <person name="Liu M."/>
            <person name="Fu X."/>
            <person name="Pan Q."/>
            <person name="Wang Y."/>
            <person name="Lv Z."/>
            <person name="Lu X."/>
            <person name="Zhang F."/>
            <person name="Jiang W."/>
            <person name="Ma Y."/>
            <person name="Chen M."/>
            <person name="Hao X."/>
            <person name="Li L."/>
            <person name="Tang Y."/>
            <person name="Lv G."/>
            <person name="Zhou Y."/>
            <person name="Sun X."/>
            <person name="Brodelius P.E."/>
            <person name="Rose J.K.C."/>
            <person name="Tang K."/>
        </authorList>
    </citation>
    <scope>NUCLEOTIDE SEQUENCE [LARGE SCALE GENOMIC DNA]</scope>
    <source>
        <strain evidence="3">cv. Huhao1</strain>
        <tissue evidence="2">Leaf</tissue>
    </source>
</reference>
<dbReference type="EMBL" id="PKPP01004253">
    <property type="protein sequence ID" value="PWA65311.1"/>
    <property type="molecule type" value="Genomic_DNA"/>
</dbReference>
<feature type="region of interest" description="Disordered" evidence="1">
    <location>
        <begin position="21"/>
        <end position="61"/>
    </location>
</feature>
<sequence>MKTTKLFIEKSPHLYHLISVQRGGGNQTRGRGKYRGQGYTSDELEGTNNKPRRNGDKSQIDSYKCGKLGHYAYEYASKKKEEVAALLVESDDEPALLMCLIDEN</sequence>
<dbReference type="OrthoDB" id="1166159at2759"/>
<dbReference type="Proteomes" id="UP000245207">
    <property type="component" value="Unassembled WGS sequence"/>
</dbReference>
<comment type="caution">
    <text evidence="2">The sequence shown here is derived from an EMBL/GenBank/DDBJ whole genome shotgun (WGS) entry which is preliminary data.</text>
</comment>
<evidence type="ECO:0000313" key="3">
    <source>
        <dbReference type="Proteomes" id="UP000245207"/>
    </source>
</evidence>
<evidence type="ECO:0000256" key="1">
    <source>
        <dbReference type="SAM" id="MobiDB-lite"/>
    </source>
</evidence>
<keyword evidence="3" id="KW-1185">Reference proteome</keyword>
<gene>
    <name evidence="2" type="ORF">CTI12_AA337850</name>
</gene>
<protein>
    <submittedName>
        <fullName evidence="2">Zinc finger, CCHC-type</fullName>
    </submittedName>
</protein>
<accession>A0A2U1MVN1</accession>
<dbReference type="AlphaFoldDB" id="A0A2U1MVN1"/>
<evidence type="ECO:0000313" key="2">
    <source>
        <dbReference type="EMBL" id="PWA65311.1"/>
    </source>
</evidence>
<organism evidence="2 3">
    <name type="scientific">Artemisia annua</name>
    <name type="common">Sweet wormwood</name>
    <dbReference type="NCBI Taxonomy" id="35608"/>
    <lineage>
        <taxon>Eukaryota</taxon>
        <taxon>Viridiplantae</taxon>
        <taxon>Streptophyta</taxon>
        <taxon>Embryophyta</taxon>
        <taxon>Tracheophyta</taxon>
        <taxon>Spermatophyta</taxon>
        <taxon>Magnoliopsida</taxon>
        <taxon>eudicotyledons</taxon>
        <taxon>Gunneridae</taxon>
        <taxon>Pentapetalae</taxon>
        <taxon>asterids</taxon>
        <taxon>campanulids</taxon>
        <taxon>Asterales</taxon>
        <taxon>Asteraceae</taxon>
        <taxon>Asteroideae</taxon>
        <taxon>Anthemideae</taxon>
        <taxon>Artemisiinae</taxon>
        <taxon>Artemisia</taxon>
    </lineage>
</organism>
<name>A0A2U1MVN1_ARTAN</name>